<name>A0A1K0FA31_9ACTN</name>
<protein>
    <submittedName>
        <fullName evidence="3">Uncharacterized protein</fullName>
    </submittedName>
</protein>
<organism evidence="3 4">
    <name type="scientific">Couchioplanes caeruleus subsp. caeruleus</name>
    <dbReference type="NCBI Taxonomy" id="56427"/>
    <lineage>
        <taxon>Bacteria</taxon>
        <taxon>Bacillati</taxon>
        <taxon>Actinomycetota</taxon>
        <taxon>Actinomycetes</taxon>
        <taxon>Micromonosporales</taxon>
        <taxon>Micromonosporaceae</taxon>
        <taxon>Couchioplanes</taxon>
    </lineage>
</organism>
<dbReference type="EMBL" id="MEIA01000551">
    <property type="protein sequence ID" value="OJF09697.1"/>
    <property type="molecule type" value="Genomic_DNA"/>
</dbReference>
<evidence type="ECO:0000313" key="4">
    <source>
        <dbReference type="Proteomes" id="UP000182486"/>
    </source>
</evidence>
<evidence type="ECO:0000256" key="1">
    <source>
        <dbReference type="SAM" id="MobiDB-lite"/>
    </source>
</evidence>
<keyword evidence="2" id="KW-1133">Transmembrane helix</keyword>
<dbReference type="Proteomes" id="UP000182486">
    <property type="component" value="Unassembled WGS sequence"/>
</dbReference>
<feature type="transmembrane region" description="Helical" evidence="2">
    <location>
        <begin position="16"/>
        <end position="35"/>
    </location>
</feature>
<evidence type="ECO:0000313" key="3">
    <source>
        <dbReference type="EMBL" id="OJF09697.1"/>
    </source>
</evidence>
<accession>A0A1K0FA31</accession>
<reference evidence="3 4" key="1">
    <citation type="submission" date="2016-09" db="EMBL/GenBank/DDBJ databases">
        <title>Couchioplanes caeruleus draft genome sequence.</title>
        <authorList>
            <person name="Sheehan J."/>
            <person name="Caffrey P."/>
        </authorList>
    </citation>
    <scope>NUCLEOTIDE SEQUENCE [LARGE SCALE GENOMIC DNA]</scope>
    <source>
        <strain evidence="3 4">DSM 43634</strain>
    </source>
</reference>
<dbReference type="RefSeq" id="WP_071809991.1">
    <property type="nucleotide sequence ID" value="NZ_MEIA01000551.1"/>
</dbReference>
<keyword evidence="4" id="KW-1185">Reference proteome</keyword>
<dbReference type="AlphaFoldDB" id="A0A1K0FA31"/>
<comment type="caution">
    <text evidence="3">The sequence shown here is derived from an EMBL/GenBank/DDBJ whole genome shotgun (WGS) entry which is preliminary data.</text>
</comment>
<feature type="region of interest" description="Disordered" evidence="1">
    <location>
        <begin position="258"/>
        <end position="279"/>
    </location>
</feature>
<keyword evidence="2" id="KW-0472">Membrane</keyword>
<keyword evidence="2" id="KW-0812">Transmembrane</keyword>
<evidence type="ECO:0000256" key="2">
    <source>
        <dbReference type="SAM" id="Phobius"/>
    </source>
</evidence>
<gene>
    <name evidence="3" type="ORF">BG844_36115</name>
</gene>
<sequence length="279" mass="30595">MDFTLELIGDASGRVAVIWLALIVLAAVALGVLALPAGVRRPRQITAWLAASAAQKRADLERRAMLAHETIRYAEEIAVAAQGAAATAGRRRERCQQAQAEVERAWQAWQDSEARLERVRRAAAYATPETTPSAEEVAERAQGLRRAAQAAYRRGDLSDIQLLDASTYRNGWDPAMHPLAQELALAKASVSHRFAVYQEALAEEEAAWQTADVATAAVRTLRHEVTAARVRADAAWQALPEPARALLRRSSQVQEIRPRRDLPSWAQPTAGRPHIAGVR</sequence>
<proteinExistence type="predicted"/>